<name>A0A9E5MP55_9GAMM</name>
<dbReference type="InterPro" id="IPR044855">
    <property type="entry name" value="CoA-Trfase_III_dom3_sf"/>
</dbReference>
<dbReference type="EMBL" id="JAAONZ010000020">
    <property type="protein sequence ID" value="NHO67778.1"/>
    <property type="molecule type" value="Genomic_DNA"/>
</dbReference>
<dbReference type="Pfam" id="PF02515">
    <property type="entry name" value="CoA_transf_3"/>
    <property type="match status" value="1"/>
</dbReference>
<proteinExistence type="predicted"/>
<gene>
    <name evidence="1" type="ORF">G8770_19710</name>
</gene>
<dbReference type="Gene3D" id="3.30.60.110">
    <property type="match status" value="1"/>
</dbReference>
<dbReference type="GO" id="GO:0016740">
    <property type="term" value="F:transferase activity"/>
    <property type="evidence" value="ECO:0007669"/>
    <property type="project" value="UniProtKB-KW"/>
</dbReference>
<reference evidence="1" key="1">
    <citation type="submission" date="2020-03" db="EMBL/GenBank/DDBJ databases">
        <authorList>
            <person name="Guo F."/>
        </authorList>
    </citation>
    <scope>NUCLEOTIDE SEQUENCE</scope>
    <source>
        <strain evidence="1">JCM 30134</strain>
    </source>
</reference>
<evidence type="ECO:0000313" key="1">
    <source>
        <dbReference type="EMBL" id="NHO67778.1"/>
    </source>
</evidence>
<keyword evidence="2" id="KW-1185">Reference proteome</keyword>
<accession>A0A9E5MP55</accession>
<evidence type="ECO:0000313" key="2">
    <source>
        <dbReference type="Proteomes" id="UP000787472"/>
    </source>
</evidence>
<dbReference type="AlphaFoldDB" id="A0A9E5MP55"/>
<dbReference type="InterPro" id="IPR003673">
    <property type="entry name" value="CoA-Trfase_fam_III"/>
</dbReference>
<dbReference type="Gene3D" id="3.30.1540.10">
    <property type="entry name" value="formyl-coa transferase, domain 3"/>
    <property type="match status" value="1"/>
</dbReference>
<dbReference type="InterPro" id="IPR023606">
    <property type="entry name" value="CoA-Trfase_III_dom_1_sf"/>
</dbReference>
<keyword evidence="1" id="KW-0808">Transferase</keyword>
<dbReference type="SUPFAM" id="SSF89796">
    <property type="entry name" value="CoA-transferase family III (CaiB/BaiF)"/>
    <property type="match status" value="1"/>
</dbReference>
<dbReference type="InterPro" id="IPR050509">
    <property type="entry name" value="CoA-transferase_III"/>
</dbReference>
<comment type="caution">
    <text evidence="1">The sequence shown here is derived from an EMBL/GenBank/DDBJ whole genome shotgun (WGS) entry which is preliminary data.</text>
</comment>
<sequence length="188" mass="21109">MMWMCHSYHAVNQWDMRKRGTNLLDGGAFFYDTYETADGRYVAIGAIEPQFFTTLVEKAGLDSSRFNLKDQMQEQLWPELKQELAAVIRSKSRDEWCELLEGSEACFTPVLDAVEAPQHPHNQARHNYLDIDGYLQPAPAPRFSRTQSQVKHGLHQPGADNSSVLTSLGFSASDIAGLCESGIIKSRT</sequence>
<dbReference type="Proteomes" id="UP000787472">
    <property type="component" value="Unassembled WGS sequence"/>
</dbReference>
<dbReference type="PANTHER" id="PTHR48228">
    <property type="entry name" value="SUCCINYL-COA--D-CITRAMALATE COA-TRANSFERASE"/>
    <property type="match status" value="1"/>
</dbReference>
<organism evidence="1 2">
    <name type="scientific">Pseudomaricurvus hydrocarbonicus</name>
    <dbReference type="NCBI Taxonomy" id="1470433"/>
    <lineage>
        <taxon>Bacteria</taxon>
        <taxon>Pseudomonadati</taxon>
        <taxon>Pseudomonadota</taxon>
        <taxon>Gammaproteobacteria</taxon>
        <taxon>Cellvibrionales</taxon>
        <taxon>Cellvibrionaceae</taxon>
        <taxon>Pseudomaricurvus</taxon>
    </lineage>
</organism>
<dbReference type="PANTHER" id="PTHR48228:SF5">
    <property type="entry name" value="ALPHA-METHYLACYL-COA RACEMASE"/>
    <property type="match status" value="1"/>
</dbReference>
<protein>
    <submittedName>
        <fullName evidence="1">CoA transferase</fullName>
    </submittedName>
</protein>